<sequence>MLTHVSLALATVAATAPLASALGLARVVNNCTEKYYIWSVNSEMEGPFWLNPNGGSYGEEFLKDPVTGGTALKIAGSDDGLFTGAPQTIFAYNPDGDRVWYDLSDVFGNQFAGKKLVVESEEESCGKIVWPSGVPPGGSQVKVCRKDRDVVLTLCAC</sequence>
<dbReference type="Proteomes" id="UP001305647">
    <property type="component" value="Unassembled WGS sequence"/>
</dbReference>
<keyword evidence="3" id="KW-1185">Reference proteome</keyword>
<dbReference type="EMBL" id="MU863684">
    <property type="protein sequence ID" value="KAK4097129.1"/>
    <property type="molecule type" value="Genomic_DNA"/>
</dbReference>
<dbReference type="PANTHER" id="PTHR36195:SF4">
    <property type="entry name" value="DOMAIN PROTEIN, PUTATIVE (AFU_ORTHOLOGUE AFUA_5G01990)-RELATED"/>
    <property type="match status" value="1"/>
</dbReference>
<organism evidence="2 3">
    <name type="scientific">Parathielavia hyrcaniae</name>
    <dbReference type="NCBI Taxonomy" id="113614"/>
    <lineage>
        <taxon>Eukaryota</taxon>
        <taxon>Fungi</taxon>
        <taxon>Dikarya</taxon>
        <taxon>Ascomycota</taxon>
        <taxon>Pezizomycotina</taxon>
        <taxon>Sordariomycetes</taxon>
        <taxon>Sordariomycetidae</taxon>
        <taxon>Sordariales</taxon>
        <taxon>Chaetomiaceae</taxon>
        <taxon>Parathielavia</taxon>
    </lineage>
</organism>
<name>A0AAN6PUY8_9PEZI</name>
<protein>
    <recommendedName>
        <fullName evidence="4">Bys1 family protein</fullName>
    </recommendedName>
</protein>
<evidence type="ECO:0000313" key="3">
    <source>
        <dbReference type="Proteomes" id="UP001305647"/>
    </source>
</evidence>
<gene>
    <name evidence="2" type="ORF">N658DRAFT_500805</name>
</gene>
<reference evidence="2" key="1">
    <citation type="journal article" date="2023" name="Mol. Phylogenet. Evol.">
        <title>Genome-scale phylogeny and comparative genomics of the fungal order Sordariales.</title>
        <authorList>
            <person name="Hensen N."/>
            <person name="Bonometti L."/>
            <person name="Westerberg I."/>
            <person name="Brannstrom I.O."/>
            <person name="Guillou S."/>
            <person name="Cros-Aarteil S."/>
            <person name="Calhoun S."/>
            <person name="Haridas S."/>
            <person name="Kuo A."/>
            <person name="Mondo S."/>
            <person name="Pangilinan J."/>
            <person name="Riley R."/>
            <person name="LaButti K."/>
            <person name="Andreopoulos B."/>
            <person name="Lipzen A."/>
            <person name="Chen C."/>
            <person name="Yan M."/>
            <person name="Daum C."/>
            <person name="Ng V."/>
            <person name="Clum A."/>
            <person name="Steindorff A."/>
            <person name="Ohm R.A."/>
            <person name="Martin F."/>
            <person name="Silar P."/>
            <person name="Natvig D.O."/>
            <person name="Lalanne C."/>
            <person name="Gautier V."/>
            <person name="Ament-Velasquez S.L."/>
            <person name="Kruys A."/>
            <person name="Hutchinson M.I."/>
            <person name="Powell A.J."/>
            <person name="Barry K."/>
            <person name="Miller A.N."/>
            <person name="Grigoriev I.V."/>
            <person name="Debuchy R."/>
            <person name="Gladieux P."/>
            <person name="Hiltunen Thoren M."/>
            <person name="Johannesson H."/>
        </authorList>
    </citation>
    <scope>NUCLEOTIDE SEQUENCE</scope>
    <source>
        <strain evidence="2">CBS 757.83</strain>
    </source>
</reference>
<evidence type="ECO:0008006" key="4">
    <source>
        <dbReference type="Google" id="ProtNLM"/>
    </source>
</evidence>
<evidence type="ECO:0000313" key="2">
    <source>
        <dbReference type="EMBL" id="KAK4097129.1"/>
    </source>
</evidence>
<accession>A0AAN6PUY8</accession>
<keyword evidence="1" id="KW-0732">Signal</keyword>
<dbReference type="PANTHER" id="PTHR36195">
    <property type="entry name" value="DOMAIN PROTEIN, PUTATIVE (AFU_ORTHOLOGUE AFUA_5G01990)-RELATED-RELATED"/>
    <property type="match status" value="1"/>
</dbReference>
<feature type="signal peptide" evidence="1">
    <location>
        <begin position="1"/>
        <end position="21"/>
    </location>
</feature>
<dbReference type="InterPro" id="IPR006771">
    <property type="entry name" value="CetA-like"/>
</dbReference>
<reference evidence="2" key="2">
    <citation type="submission" date="2023-05" db="EMBL/GenBank/DDBJ databases">
        <authorList>
            <consortium name="Lawrence Berkeley National Laboratory"/>
            <person name="Steindorff A."/>
            <person name="Hensen N."/>
            <person name="Bonometti L."/>
            <person name="Westerberg I."/>
            <person name="Brannstrom I.O."/>
            <person name="Guillou S."/>
            <person name="Cros-Aarteil S."/>
            <person name="Calhoun S."/>
            <person name="Haridas S."/>
            <person name="Kuo A."/>
            <person name="Mondo S."/>
            <person name="Pangilinan J."/>
            <person name="Riley R."/>
            <person name="Labutti K."/>
            <person name="Andreopoulos B."/>
            <person name="Lipzen A."/>
            <person name="Chen C."/>
            <person name="Yanf M."/>
            <person name="Daum C."/>
            <person name="Ng V."/>
            <person name="Clum A."/>
            <person name="Ohm R."/>
            <person name="Martin F."/>
            <person name="Silar P."/>
            <person name="Natvig D."/>
            <person name="Lalanne C."/>
            <person name="Gautier V."/>
            <person name="Ament-Velasquez S.L."/>
            <person name="Kruys A."/>
            <person name="Hutchinson M.I."/>
            <person name="Powell A.J."/>
            <person name="Barry K."/>
            <person name="Miller A.N."/>
            <person name="Grigoriev I.V."/>
            <person name="Debuchy R."/>
            <person name="Gladieux P."/>
            <person name="Thoren M.H."/>
            <person name="Johannesson H."/>
        </authorList>
    </citation>
    <scope>NUCLEOTIDE SEQUENCE</scope>
    <source>
        <strain evidence="2">CBS 757.83</strain>
    </source>
</reference>
<evidence type="ECO:0000256" key="1">
    <source>
        <dbReference type="SAM" id="SignalP"/>
    </source>
</evidence>
<dbReference type="Pfam" id="PF04681">
    <property type="entry name" value="Bys1"/>
    <property type="match status" value="1"/>
</dbReference>
<proteinExistence type="predicted"/>
<dbReference type="AlphaFoldDB" id="A0AAN6PUY8"/>
<feature type="chain" id="PRO_5042987403" description="Bys1 family protein" evidence="1">
    <location>
        <begin position="22"/>
        <end position="157"/>
    </location>
</feature>
<comment type="caution">
    <text evidence="2">The sequence shown here is derived from an EMBL/GenBank/DDBJ whole genome shotgun (WGS) entry which is preliminary data.</text>
</comment>